<accession>A0A382SKU3</accession>
<sequence length="49" mass="5418">MPQAIRQDAKYDADDVSDVKDRGLFLTVCIGFTFGLPQPYAYISPIALP</sequence>
<dbReference type="AlphaFoldDB" id="A0A382SKU3"/>
<reference evidence="1" key="1">
    <citation type="submission" date="2018-05" db="EMBL/GenBank/DDBJ databases">
        <authorList>
            <person name="Lanie J.A."/>
            <person name="Ng W.-L."/>
            <person name="Kazmierczak K.M."/>
            <person name="Andrzejewski T.M."/>
            <person name="Davidsen T.M."/>
            <person name="Wayne K.J."/>
            <person name="Tettelin H."/>
            <person name="Glass J.I."/>
            <person name="Rusch D."/>
            <person name="Podicherti R."/>
            <person name="Tsui H.-C.T."/>
            <person name="Winkler M.E."/>
        </authorList>
    </citation>
    <scope>NUCLEOTIDE SEQUENCE</scope>
</reference>
<name>A0A382SKU3_9ZZZZ</name>
<feature type="non-terminal residue" evidence="1">
    <location>
        <position position="49"/>
    </location>
</feature>
<gene>
    <name evidence="1" type="ORF">METZ01_LOCUS362681</name>
</gene>
<proteinExistence type="predicted"/>
<evidence type="ECO:0000313" key="1">
    <source>
        <dbReference type="EMBL" id="SVD09827.1"/>
    </source>
</evidence>
<organism evidence="1">
    <name type="scientific">marine metagenome</name>
    <dbReference type="NCBI Taxonomy" id="408172"/>
    <lineage>
        <taxon>unclassified sequences</taxon>
        <taxon>metagenomes</taxon>
        <taxon>ecological metagenomes</taxon>
    </lineage>
</organism>
<dbReference type="EMBL" id="UINC01129436">
    <property type="protein sequence ID" value="SVD09827.1"/>
    <property type="molecule type" value="Genomic_DNA"/>
</dbReference>
<protein>
    <submittedName>
        <fullName evidence="1">Uncharacterized protein</fullName>
    </submittedName>
</protein>